<feature type="transmembrane region" description="Helical" evidence="1">
    <location>
        <begin position="71"/>
        <end position="89"/>
    </location>
</feature>
<evidence type="ECO:0000256" key="1">
    <source>
        <dbReference type="SAM" id="Phobius"/>
    </source>
</evidence>
<keyword evidence="1" id="KW-1133">Transmembrane helix</keyword>
<evidence type="ECO:0000313" key="3">
    <source>
        <dbReference type="Proteomes" id="UP000318138"/>
    </source>
</evidence>
<dbReference type="KEGG" id="psua:FLK61_27585"/>
<gene>
    <name evidence="2" type="ORF">FLK61_27585</name>
</gene>
<keyword evidence="1" id="KW-0472">Membrane</keyword>
<keyword evidence="3" id="KW-1185">Reference proteome</keyword>
<dbReference type="AlphaFoldDB" id="A0A859FE70"/>
<feature type="transmembrane region" description="Helical" evidence="1">
    <location>
        <begin position="38"/>
        <end position="59"/>
    </location>
</feature>
<organism evidence="2 3">
    <name type="scientific">Paenalkalicoccus suaedae</name>
    <dbReference type="NCBI Taxonomy" id="2592382"/>
    <lineage>
        <taxon>Bacteria</taxon>
        <taxon>Bacillati</taxon>
        <taxon>Bacillota</taxon>
        <taxon>Bacilli</taxon>
        <taxon>Bacillales</taxon>
        <taxon>Bacillaceae</taxon>
        <taxon>Paenalkalicoccus</taxon>
    </lineage>
</organism>
<dbReference type="RefSeq" id="WP_176008552.1">
    <property type="nucleotide sequence ID" value="NZ_CP041372.2"/>
</dbReference>
<protein>
    <recommendedName>
        <fullName evidence="4">Cytochrome-c oxidase</fullName>
    </recommendedName>
</protein>
<dbReference type="EMBL" id="CP041372">
    <property type="protein sequence ID" value="QKS70516.1"/>
    <property type="molecule type" value="Genomic_DNA"/>
</dbReference>
<dbReference type="SUPFAM" id="SSF81442">
    <property type="entry name" value="Cytochrome c oxidase subunit I-like"/>
    <property type="match status" value="1"/>
</dbReference>
<evidence type="ECO:0000313" key="2">
    <source>
        <dbReference type="EMBL" id="QKS70516.1"/>
    </source>
</evidence>
<keyword evidence="1" id="KW-0812">Transmembrane</keyword>
<feature type="transmembrane region" description="Helical" evidence="1">
    <location>
        <begin position="101"/>
        <end position="125"/>
    </location>
</feature>
<dbReference type="InterPro" id="IPR036927">
    <property type="entry name" value="Cyt_c_oxase-like_su1_sf"/>
</dbReference>
<accession>A0A859FE70</accession>
<sequence length="134" mass="14966">MNKTKILVQFSVIYALIGTFLGSHMAGDGSMLFRAIHAHILVVGWLSLFAFGIFYAVFAIPKNSKLAKWQVITALIGSFGLSFGMWMHYFQPAWAPDLFSLLFYIVGGTILVISFILFAVIAFYFGDLLKEKQA</sequence>
<dbReference type="Proteomes" id="UP000318138">
    <property type="component" value="Chromosome"/>
</dbReference>
<evidence type="ECO:0008006" key="4">
    <source>
        <dbReference type="Google" id="ProtNLM"/>
    </source>
</evidence>
<feature type="transmembrane region" description="Helical" evidence="1">
    <location>
        <begin position="7"/>
        <end position="26"/>
    </location>
</feature>
<proteinExistence type="predicted"/>
<reference evidence="3" key="1">
    <citation type="submission" date="2019-07" db="EMBL/GenBank/DDBJ databases">
        <title>Bacillus alkalisoli sp. nov. isolated from saline soil.</title>
        <authorList>
            <person name="Sun J.-Q."/>
            <person name="Xu L."/>
        </authorList>
    </citation>
    <scope>NUCLEOTIDE SEQUENCE [LARGE SCALE GENOMIC DNA]</scope>
    <source>
        <strain evidence="3">M4U3P1</strain>
    </source>
</reference>
<name>A0A859FE70_9BACI</name>